<organism evidence="1 2">
    <name type="scientific">Rhinolophus ferrumequinum</name>
    <name type="common">Greater horseshoe bat</name>
    <dbReference type="NCBI Taxonomy" id="59479"/>
    <lineage>
        <taxon>Eukaryota</taxon>
        <taxon>Metazoa</taxon>
        <taxon>Chordata</taxon>
        <taxon>Craniata</taxon>
        <taxon>Vertebrata</taxon>
        <taxon>Euteleostomi</taxon>
        <taxon>Mammalia</taxon>
        <taxon>Eutheria</taxon>
        <taxon>Laurasiatheria</taxon>
        <taxon>Chiroptera</taxon>
        <taxon>Yinpterochiroptera</taxon>
        <taxon>Rhinolophoidea</taxon>
        <taxon>Rhinolophidae</taxon>
        <taxon>Rhinolophinae</taxon>
        <taxon>Rhinolophus</taxon>
    </lineage>
</organism>
<dbReference type="Proteomes" id="UP000472240">
    <property type="component" value="Chromosome 10"/>
</dbReference>
<reference evidence="1" key="4">
    <citation type="submission" date="2025-08" db="UniProtKB">
        <authorList>
            <consortium name="Ensembl"/>
        </authorList>
    </citation>
    <scope>IDENTIFICATION</scope>
</reference>
<reference evidence="1 2" key="1">
    <citation type="journal article" date="2015" name="Annu Rev Anim Biosci">
        <title>The Genome 10K Project: a way forward.</title>
        <authorList>
            <person name="Koepfli K.P."/>
            <person name="Paten B."/>
            <person name="O'Brien S.J."/>
            <person name="Koepfli K.P."/>
            <person name="Paten B."/>
            <person name="Antunes A."/>
            <person name="Belov K."/>
            <person name="Bustamante C."/>
            <person name="Castoe T.A."/>
            <person name="Clawson H."/>
            <person name="Crawford A.J."/>
            <person name="Diekhans M."/>
            <person name="Distel D."/>
            <person name="Durbin R."/>
            <person name="Earl D."/>
            <person name="Fujita M.K."/>
            <person name="Gamble T."/>
            <person name="Georges A."/>
            <person name="Gemmell N."/>
            <person name="Gilbert M.T."/>
            <person name="Graves J.M."/>
            <person name="Green R.E."/>
            <person name="Hickey G."/>
            <person name="Jarvis E.D."/>
            <person name="Johnson W."/>
            <person name="Komissarov A."/>
            <person name="Korf I."/>
            <person name="Kuhn R."/>
            <person name="Larkin D.M."/>
            <person name="Lewin H."/>
            <person name="Lopez J.V."/>
            <person name="Ma J."/>
            <person name="Marques-Bonet T."/>
            <person name="Miller W."/>
            <person name="Murphy R."/>
            <person name="Pevzner P."/>
            <person name="Shapiro B."/>
            <person name="Steiner C."/>
            <person name="Tamazian G."/>
            <person name="Venkatesh B."/>
            <person name="Wang J."/>
            <person name="Wayne R."/>
            <person name="Wiley E."/>
            <person name="Yang H."/>
            <person name="Zhang G."/>
            <person name="Haussler D."/>
            <person name="Ryder O."/>
            <person name="O'Brien S.J."/>
        </authorList>
    </citation>
    <scope>NUCLEOTIDE SEQUENCE</scope>
</reference>
<reference evidence="1 2" key="2">
    <citation type="journal article" date="2018" name="Annu Rev Anim Biosci">
        <title>Bat Biology, Genomes, and the Bat1K Project: To Generate Chromosome-Level Genomes for All Living Bat Species.</title>
        <authorList>
            <person name="Teeling E.C."/>
            <person name="Vernes S.C."/>
            <person name="Davalos L.M."/>
            <person name="Ray D.A."/>
            <person name="Gilbert M.T.P."/>
            <person name="Myers E."/>
        </authorList>
    </citation>
    <scope>NUCLEOTIDE SEQUENCE</scope>
</reference>
<evidence type="ECO:0000313" key="1">
    <source>
        <dbReference type="Ensembl" id="ENSRFEP00010021794.1"/>
    </source>
</evidence>
<sequence>MANSGCEDLWDQEEERFLYFAFGSNVLTERIHLRKPSAMFCRMPATRRG</sequence>
<accession>A0A671FDE4</accession>
<proteinExistence type="predicted"/>
<reference evidence="2" key="3">
    <citation type="submission" date="2018-12" db="EMBL/GenBank/DDBJ databases">
        <title>G10K-VGP greater horseshoe bat female genome, primary haplotype.</title>
        <authorList>
            <person name="Teeling E."/>
            <person name="Myers G."/>
            <person name="Vernes S."/>
            <person name="Pippel M."/>
            <person name="Winkler S."/>
            <person name="Fedrigo O."/>
            <person name="Rhie A."/>
            <person name="Koren S."/>
            <person name="Phillippy A."/>
            <person name="Lewin H."/>
            <person name="Damas J."/>
            <person name="Howe K."/>
            <person name="Mountcastle J."/>
            <person name="Jarvis E.D."/>
        </authorList>
    </citation>
    <scope>NUCLEOTIDE SEQUENCE [LARGE SCALE GENOMIC DNA]</scope>
</reference>
<dbReference type="Gene3D" id="3.10.490.10">
    <property type="entry name" value="Gamma-glutamyl cyclotransferase-like"/>
    <property type="match status" value="1"/>
</dbReference>
<name>A0A671FDE4_RHIFE</name>
<dbReference type="Ensembl" id="ENSRFET00010023719.1">
    <property type="protein sequence ID" value="ENSRFEP00010021794.1"/>
    <property type="gene ID" value="ENSRFEG00010014611.1"/>
</dbReference>
<evidence type="ECO:0000313" key="2">
    <source>
        <dbReference type="Proteomes" id="UP000472240"/>
    </source>
</evidence>
<dbReference type="GeneTree" id="ENSGT00940000168742"/>
<reference evidence="1" key="5">
    <citation type="submission" date="2025-09" db="UniProtKB">
        <authorList>
            <consortium name="Ensembl"/>
        </authorList>
    </citation>
    <scope>IDENTIFICATION</scope>
</reference>
<protein>
    <recommendedName>
        <fullName evidence="3">Gamma-glutamylcyclotransferase</fullName>
    </recommendedName>
</protein>
<evidence type="ECO:0008006" key="3">
    <source>
        <dbReference type="Google" id="ProtNLM"/>
    </source>
</evidence>
<dbReference type="InParanoid" id="A0A671FDE4"/>
<dbReference type="AlphaFoldDB" id="A0A671FDE4"/>
<keyword evidence="2" id="KW-1185">Reference proteome</keyword>